<evidence type="ECO:0000313" key="1">
    <source>
        <dbReference type="EMBL" id="VVD01691.1"/>
    </source>
</evidence>
<keyword evidence="2" id="KW-1185">Reference proteome</keyword>
<dbReference type="Proteomes" id="UP000324832">
    <property type="component" value="Unassembled WGS sequence"/>
</dbReference>
<accession>A0A5E4QVF6</accession>
<reference evidence="1 2" key="1">
    <citation type="submission" date="2017-07" db="EMBL/GenBank/DDBJ databases">
        <authorList>
            <person name="Talla V."/>
            <person name="Backstrom N."/>
        </authorList>
    </citation>
    <scope>NUCLEOTIDE SEQUENCE [LARGE SCALE GENOMIC DNA]</scope>
</reference>
<organism evidence="1 2">
    <name type="scientific">Leptidea sinapis</name>
    <dbReference type="NCBI Taxonomy" id="189913"/>
    <lineage>
        <taxon>Eukaryota</taxon>
        <taxon>Metazoa</taxon>
        <taxon>Ecdysozoa</taxon>
        <taxon>Arthropoda</taxon>
        <taxon>Hexapoda</taxon>
        <taxon>Insecta</taxon>
        <taxon>Pterygota</taxon>
        <taxon>Neoptera</taxon>
        <taxon>Endopterygota</taxon>
        <taxon>Lepidoptera</taxon>
        <taxon>Glossata</taxon>
        <taxon>Ditrysia</taxon>
        <taxon>Papilionoidea</taxon>
        <taxon>Pieridae</taxon>
        <taxon>Dismorphiinae</taxon>
        <taxon>Leptidea</taxon>
    </lineage>
</organism>
<dbReference type="AlphaFoldDB" id="A0A5E4QVF6"/>
<proteinExistence type="predicted"/>
<dbReference type="EMBL" id="FZQP02005532">
    <property type="protein sequence ID" value="VVD01691.1"/>
    <property type="molecule type" value="Genomic_DNA"/>
</dbReference>
<evidence type="ECO:0000313" key="2">
    <source>
        <dbReference type="Proteomes" id="UP000324832"/>
    </source>
</evidence>
<sequence length="140" mass="16287">MSFSECDKDFKFLADLLPRYDGNPKLLNFYIREVENIVQLISEPSWVHPAIIGEPRNEIQVMQELTRTRRNKYEDAETFGKRLRELLDTLYSVGKHGDRSYYEEMVIEQCTNQLDVNVSLGVKISKPLTLESAIMAARQE</sequence>
<gene>
    <name evidence="1" type="ORF">LSINAPIS_LOCUS12046</name>
</gene>
<name>A0A5E4QVF6_9NEOP</name>
<protein>
    <submittedName>
        <fullName evidence="1">Uncharacterized protein</fullName>
    </submittedName>
</protein>